<evidence type="ECO:0000256" key="7">
    <source>
        <dbReference type="SAM" id="SignalP"/>
    </source>
</evidence>
<name>A0A545TR24_9PROT</name>
<dbReference type="SMART" id="SM00062">
    <property type="entry name" value="PBPb"/>
    <property type="match status" value="1"/>
</dbReference>
<dbReference type="OrthoDB" id="9807134at2"/>
<dbReference type="PANTHER" id="PTHR35936:SF17">
    <property type="entry name" value="ARGININE-BINDING EXTRACELLULAR PROTEIN ARTP"/>
    <property type="match status" value="1"/>
</dbReference>
<dbReference type="InterPro" id="IPR005768">
    <property type="entry name" value="Lys_Arg_Orn-bd"/>
</dbReference>
<dbReference type="GO" id="GO:0030288">
    <property type="term" value="C:outer membrane-bounded periplasmic space"/>
    <property type="evidence" value="ECO:0007669"/>
    <property type="project" value="InterPro"/>
</dbReference>
<dbReference type="Pfam" id="PF00497">
    <property type="entry name" value="SBP_bac_3"/>
    <property type="match status" value="1"/>
</dbReference>
<keyword evidence="5" id="KW-0574">Periplasm</keyword>
<evidence type="ECO:0000256" key="3">
    <source>
        <dbReference type="ARBA" id="ARBA00022448"/>
    </source>
</evidence>
<feature type="signal peptide" evidence="7">
    <location>
        <begin position="1"/>
        <end position="22"/>
    </location>
</feature>
<dbReference type="RefSeq" id="WP_142896846.1">
    <property type="nucleotide sequence ID" value="NZ_ML660055.1"/>
</dbReference>
<comment type="caution">
    <text evidence="9">The sequence shown here is derived from an EMBL/GenBank/DDBJ whole genome shotgun (WGS) entry which is preliminary data.</text>
</comment>
<protein>
    <submittedName>
        <fullName evidence="9">ABC transporter substrate-binding protein</fullName>
    </submittedName>
</protein>
<keyword evidence="4 7" id="KW-0732">Signal</keyword>
<dbReference type="Gene3D" id="3.40.190.10">
    <property type="entry name" value="Periplasmic binding protein-like II"/>
    <property type="match status" value="2"/>
</dbReference>
<evidence type="ECO:0000256" key="4">
    <source>
        <dbReference type="ARBA" id="ARBA00022729"/>
    </source>
</evidence>
<gene>
    <name evidence="9" type="ORF">FKG95_13190</name>
</gene>
<dbReference type="NCBIfam" id="TIGR01096">
    <property type="entry name" value="3A0103s03R"/>
    <property type="match status" value="1"/>
</dbReference>
<dbReference type="InterPro" id="IPR018313">
    <property type="entry name" value="SBP_3_CS"/>
</dbReference>
<dbReference type="Proteomes" id="UP000315252">
    <property type="component" value="Unassembled WGS sequence"/>
</dbReference>
<sequence length="264" mass="28895">MKKLFVAAVAAAFTLGAAPFIASDVEAKDWTKIRIGVEGAYPPFSETTPSGELKGFDIDIANALCAEIKAECTLVAQDWDGIIPALMAKKYDAIVASMSITEERKKKVAFTNKYYQTPAKFVRKEGSGIEINKDSLEGKSVGVQRATIHDNFLTEEFGDILEIKRYGTQDEAYLDMTAGRIDLLLADSVALNDGFLKTDAGKGYEFVGPDFSDPKYFGDGAGIAIRKSDEDLQAKLNDAIVAIRANGTYKSIQDKYFDFNIYGE</sequence>
<evidence type="ECO:0000256" key="2">
    <source>
        <dbReference type="ARBA" id="ARBA00010333"/>
    </source>
</evidence>
<evidence type="ECO:0000313" key="10">
    <source>
        <dbReference type="Proteomes" id="UP000315252"/>
    </source>
</evidence>
<feature type="domain" description="Solute-binding protein family 3/N-terminal" evidence="8">
    <location>
        <begin position="32"/>
        <end position="260"/>
    </location>
</feature>
<dbReference type="InterPro" id="IPR001638">
    <property type="entry name" value="Solute-binding_3/MltF_N"/>
</dbReference>
<dbReference type="AlphaFoldDB" id="A0A545TR24"/>
<dbReference type="CDD" id="cd13703">
    <property type="entry name" value="PBP2_HisJ_LAO"/>
    <property type="match status" value="1"/>
</dbReference>
<dbReference type="PROSITE" id="PS01039">
    <property type="entry name" value="SBP_BACTERIAL_3"/>
    <property type="match status" value="1"/>
</dbReference>
<comment type="subcellular location">
    <subcellularLocation>
        <location evidence="1">Periplasm</location>
    </subcellularLocation>
</comment>
<reference evidence="9 10" key="1">
    <citation type="submission" date="2019-06" db="EMBL/GenBank/DDBJ databases">
        <title>Whole genome sequence for Rhodospirillaceae sp. R148.</title>
        <authorList>
            <person name="Wang G."/>
        </authorList>
    </citation>
    <scope>NUCLEOTIDE SEQUENCE [LARGE SCALE GENOMIC DNA]</scope>
    <source>
        <strain evidence="9 10">R148</strain>
    </source>
</reference>
<evidence type="ECO:0000259" key="8">
    <source>
        <dbReference type="SMART" id="SM00062"/>
    </source>
</evidence>
<evidence type="ECO:0000256" key="1">
    <source>
        <dbReference type="ARBA" id="ARBA00004418"/>
    </source>
</evidence>
<keyword evidence="10" id="KW-1185">Reference proteome</keyword>
<proteinExistence type="inferred from homology"/>
<keyword evidence="3" id="KW-0813">Transport</keyword>
<feature type="chain" id="PRO_5021704506" evidence="7">
    <location>
        <begin position="23"/>
        <end position="264"/>
    </location>
</feature>
<dbReference type="EMBL" id="VHSH01000004">
    <property type="protein sequence ID" value="TQV79666.1"/>
    <property type="molecule type" value="Genomic_DNA"/>
</dbReference>
<dbReference type="PANTHER" id="PTHR35936">
    <property type="entry name" value="MEMBRANE-BOUND LYTIC MUREIN TRANSGLYCOSYLASE F"/>
    <property type="match status" value="1"/>
</dbReference>
<dbReference type="SUPFAM" id="SSF53850">
    <property type="entry name" value="Periplasmic binding protein-like II"/>
    <property type="match status" value="1"/>
</dbReference>
<evidence type="ECO:0000313" key="9">
    <source>
        <dbReference type="EMBL" id="TQV79666.1"/>
    </source>
</evidence>
<organism evidence="9 10">
    <name type="scientific">Denitrobaculum tricleocarpae</name>
    <dbReference type="NCBI Taxonomy" id="2591009"/>
    <lineage>
        <taxon>Bacteria</taxon>
        <taxon>Pseudomonadati</taxon>
        <taxon>Pseudomonadota</taxon>
        <taxon>Alphaproteobacteria</taxon>
        <taxon>Rhodospirillales</taxon>
        <taxon>Rhodospirillaceae</taxon>
        <taxon>Denitrobaculum</taxon>
    </lineage>
</organism>
<evidence type="ECO:0000256" key="5">
    <source>
        <dbReference type="ARBA" id="ARBA00022764"/>
    </source>
</evidence>
<evidence type="ECO:0000256" key="6">
    <source>
        <dbReference type="RuleBase" id="RU003744"/>
    </source>
</evidence>
<accession>A0A545TR24</accession>
<comment type="similarity">
    <text evidence="2 6">Belongs to the bacterial solute-binding protein 3 family.</text>
</comment>